<accession>A0ACC0E171</accession>
<sequence length="1112" mass="123452">MLDQSILRSRPRPPARRSFSQKQNNQQQPATATTESSSSSSSGQAAGGGTDKHVRQTTHDLTDSPLSTVARILQERSPGGLEFKSSDSFIDAWSYHNNQEQEEEEEEEETSDYQPPQERAEPVQREAEDQEQKSITHEWVGAKTREELENLLLAADRVIRERERDLGIAASIGKSLLENNIALRARQEKLLAQVSGSLPPSPTYHNRELEDITNRSEYIEGRPPPSPSDYDPQDLPFELSLTHTQSPAIPIHRAHHPIPHTEPRATPAGPANRFPYCLRAETSPRSSISSVSSSRKSTISSHLRQQPASASPATLHRLAQQNEFLAEQLADLQAETAESELEGRKRLRKLVKELETLRADLRQTEERNALLEEERMAHLEQQTPNVGDMVDVIVGDMKRVMMEDPDPTLKTPARSTANFAQTFSSSPIVVPDQQTTPTTSSSHSPANHPQSHTSSHLSLSSRRSTISNLSRSSREFQSSPQERAVVSQLLTKIAELKESQNQFDHEREEMKAKLRKAREEVVELQLLVEDVESELQQVRELGWEDRRGLIEWDGAPDRNSHLSGNASNRKASGNRKMINQSRKAKKRHWPAPEHQPGSIGSDITIPESHPSSMYGLEPHSPSMRGQALSMARLNTESTQASPVIRSKYSQLSKLQVLSTSSFETSSEAGDGGSIPLRTLLSEMGGQYPEVSSPEARSPTVNGVSHHQPHKKDGSIDHLRPPVSRRMTQPTYTELQRAVAETPLMWADDKQSGSGLNESQNRLANERKRDSTEWLYSNNNSSLSHPVDSWSATSSTSLGIMAASRPKANLDSILKTRQHLLIQARGEALGGDYLSRSSSILSGSSTTIGRVSSPSERTATTSKSELSSNHSTTPNRNRSASRREEALRRLGIPSSTDTCSSTSEYESERGHSRRARGEEEEEEGSVHESEGGEESLEEPGNTQQETEWNYIDSTDHDNLKQGSTGTDYFPISLRARNAPGMVVGRLQAKGAGWGTFVYQWMKLVSVVGLAVGWAVWQGPRTAMEDEYPFAQNLNHNKDHEDVDDDDEEYIRNRQRLAIEHNPINPLRNSVNRKLSNDNDLTPSSSDNQHNHLHRSASGHSGSASGSGSRTSVN</sequence>
<keyword evidence="2" id="KW-1185">Reference proteome</keyword>
<reference evidence="1 2" key="3">
    <citation type="journal article" date="2022" name="Microbiol. Spectr.">
        <title>Folding features and dynamics of 3D genome architecture in plant fungal pathogens.</title>
        <authorList>
            <person name="Xia C."/>
        </authorList>
    </citation>
    <scope>NUCLEOTIDE SEQUENCE [LARGE SCALE GENOMIC DNA]</scope>
    <source>
        <strain evidence="1 2">93-210</strain>
    </source>
</reference>
<evidence type="ECO:0000313" key="1">
    <source>
        <dbReference type="EMBL" id="KAI7942666.1"/>
    </source>
</evidence>
<evidence type="ECO:0000313" key="2">
    <source>
        <dbReference type="Proteomes" id="UP001060170"/>
    </source>
</evidence>
<organism evidence="1 2">
    <name type="scientific">Puccinia striiformis f. sp. tritici</name>
    <dbReference type="NCBI Taxonomy" id="168172"/>
    <lineage>
        <taxon>Eukaryota</taxon>
        <taxon>Fungi</taxon>
        <taxon>Dikarya</taxon>
        <taxon>Basidiomycota</taxon>
        <taxon>Pucciniomycotina</taxon>
        <taxon>Pucciniomycetes</taxon>
        <taxon>Pucciniales</taxon>
        <taxon>Pucciniaceae</taxon>
        <taxon>Puccinia</taxon>
    </lineage>
</organism>
<protein>
    <submittedName>
        <fullName evidence="1">Uncharacterized protein</fullName>
    </submittedName>
</protein>
<dbReference type="EMBL" id="CM045876">
    <property type="protein sequence ID" value="KAI7942666.1"/>
    <property type="molecule type" value="Genomic_DNA"/>
</dbReference>
<dbReference type="Proteomes" id="UP001060170">
    <property type="component" value="Chromosome 12"/>
</dbReference>
<reference evidence="2" key="2">
    <citation type="journal article" date="2018" name="Mol. Plant Microbe Interact.">
        <title>Genome sequence resources for the wheat stripe rust pathogen (Puccinia striiformis f. sp. tritici) and the barley stripe rust pathogen (Puccinia striiformis f. sp. hordei).</title>
        <authorList>
            <person name="Xia C."/>
            <person name="Wang M."/>
            <person name="Yin C."/>
            <person name="Cornejo O.E."/>
            <person name="Hulbert S.H."/>
            <person name="Chen X."/>
        </authorList>
    </citation>
    <scope>NUCLEOTIDE SEQUENCE [LARGE SCALE GENOMIC DNA]</scope>
    <source>
        <strain evidence="2">93-210</strain>
    </source>
</reference>
<comment type="caution">
    <text evidence="1">The sequence shown here is derived from an EMBL/GenBank/DDBJ whole genome shotgun (WGS) entry which is preliminary data.</text>
</comment>
<gene>
    <name evidence="1" type="ORF">MJO28_012693</name>
</gene>
<name>A0ACC0E171_9BASI</name>
<proteinExistence type="predicted"/>
<reference evidence="2" key="1">
    <citation type="journal article" date="2018" name="BMC Genomics">
        <title>Genomic insights into host adaptation between the wheat stripe rust pathogen (Puccinia striiformis f. sp. tritici) and the barley stripe rust pathogen (Puccinia striiformis f. sp. hordei).</title>
        <authorList>
            <person name="Xia C."/>
            <person name="Wang M."/>
            <person name="Yin C."/>
            <person name="Cornejo O.E."/>
            <person name="Hulbert S.H."/>
            <person name="Chen X."/>
        </authorList>
    </citation>
    <scope>NUCLEOTIDE SEQUENCE [LARGE SCALE GENOMIC DNA]</scope>
    <source>
        <strain evidence="2">93-210</strain>
    </source>
</reference>